<dbReference type="Proteomes" id="UP001318040">
    <property type="component" value="Chromosome 9"/>
</dbReference>
<feature type="compositionally biased region" description="Acidic residues" evidence="2">
    <location>
        <begin position="258"/>
        <end position="269"/>
    </location>
</feature>
<dbReference type="InterPro" id="IPR041510">
    <property type="entry name" value="DUF5523"/>
</dbReference>
<keyword evidence="7" id="KW-1185">Reference proteome</keyword>
<feature type="compositionally biased region" description="Acidic residues" evidence="2">
    <location>
        <begin position="159"/>
        <end position="168"/>
    </location>
</feature>
<feature type="region of interest" description="Disordered" evidence="2">
    <location>
        <begin position="609"/>
        <end position="675"/>
    </location>
</feature>
<feature type="coiled-coil region" evidence="1">
    <location>
        <begin position="459"/>
        <end position="518"/>
    </location>
</feature>
<feature type="region of interest" description="Disordered" evidence="2">
    <location>
        <begin position="123"/>
        <end position="269"/>
    </location>
</feature>
<reference evidence="8" key="1">
    <citation type="submission" date="2025-08" db="UniProtKB">
        <authorList>
            <consortium name="RefSeq"/>
        </authorList>
    </citation>
    <scope>IDENTIFICATION</scope>
    <source>
        <tissue evidence="8">Sperm</tissue>
    </source>
</reference>
<feature type="compositionally biased region" description="Basic and acidic residues" evidence="2">
    <location>
        <begin position="214"/>
        <end position="229"/>
    </location>
</feature>
<dbReference type="Pfam" id="PF24656">
    <property type="entry name" value="CEPT76_peptidase"/>
    <property type="match status" value="1"/>
</dbReference>
<dbReference type="InterPro" id="IPR035892">
    <property type="entry name" value="C2_domain_sf"/>
</dbReference>
<feature type="compositionally biased region" description="Basic and acidic residues" evidence="2">
    <location>
        <begin position="648"/>
        <end position="672"/>
    </location>
</feature>
<dbReference type="GO" id="GO:1905515">
    <property type="term" value="P:non-motile cilium assembly"/>
    <property type="evidence" value="ECO:0007669"/>
    <property type="project" value="TreeGrafter"/>
</dbReference>
<dbReference type="InterPro" id="IPR052434">
    <property type="entry name" value="Tectonic-like_complex_comp"/>
</dbReference>
<evidence type="ECO:0000259" key="3">
    <source>
        <dbReference type="Pfam" id="PF15625"/>
    </source>
</evidence>
<evidence type="ECO:0000256" key="2">
    <source>
        <dbReference type="SAM" id="MobiDB-lite"/>
    </source>
</evidence>
<dbReference type="PANTHER" id="PTHR20837:SF0">
    <property type="entry name" value="COILED-COIL AND C2 DOMAIN-CONTAINING PROTEIN 2A"/>
    <property type="match status" value="1"/>
</dbReference>
<dbReference type="GO" id="GO:0035869">
    <property type="term" value="C:ciliary transition zone"/>
    <property type="evidence" value="ECO:0007669"/>
    <property type="project" value="TreeGrafter"/>
</dbReference>
<feature type="compositionally biased region" description="Basic and acidic residues" evidence="2">
    <location>
        <begin position="248"/>
        <end position="257"/>
    </location>
</feature>
<dbReference type="Pfam" id="PF24652">
    <property type="entry name" value="CEP76_C"/>
    <property type="match status" value="1"/>
</dbReference>
<evidence type="ECO:0000259" key="4">
    <source>
        <dbReference type="Pfam" id="PF17661"/>
    </source>
</evidence>
<dbReference type="CTD" id="57545"/>
<evidence type="ECO:0000313" key="7">
    <source>
        <dbReference type="Proteomes" id="UP001318040"/>
    </source>
</evidence>
<accession>A0AAJ7SV98</accession>
<evidence type="ECO:0000259" key="6">
    <source>
        <dbReference type="Pfam" id="PF24656"/>
    </source>
</evidence>
<evidence type="ECO:0000259" key="5">
    <source>
        <dbReference type="Pfam" id="PF24652"/>
    </source>
</evidence>
<keyword evidence="1" id="KW-0175">Coiled coil</keyword>
<dbReference type="PANTHER" id="PTHR20837">
    <property type="entry name" value="CENTROSOMAL PROTEIN-RELATED"/>
    <property type="match status" value="1"/>
</dbReference>
<feature type="domain" description="Centrosomal protein of 76 kDa C-terminal" evidence="5">
    <location>
        <begin position="1528"/>
        <end position="1649"/>
    </location>
</feature>
<feature type="domain" description="DUF5523" evidence="4">
    <location>
        <begin position="149"/>
        <end position="403"/>
    </location>
</feature>
<dbReference type="InterPro" id="IPR056290">
    <property type="entry name" value="CEPT76/DRC7_peptidase-like_dom"/>
</dbReference>
<dbReference type="Gene3D" id="2.60.40.150">
    <property type="entry name" value="C2 domain"/>
    <property type="match status" value="1"/>
</dbReference>
<feature type="compositionally biased region" description="Basic and acidic residues" evidence="2">
    <location>
        <begin position="123"/>
        <end position="139"/>
    </location>
</feature>
<organism evidence="7 8">
    <name type="scientific">Petromyzon marinus</name>
    <name type="common">Sea lamprey</name>
    <dbReference type="NCBI Taxonomy" id="7757"/>
    <lineage>
        <taxon>Eukaryota</taxon>
        <taxon>Metazoa</taxon>
        <taxon>Chordata</taxon>
        <taxon>Craniata</taxon>
        <taxon>Vertebrata</taxon>
        <taxon>Cyclostomata</taxon>
        <taxon>Hyperoartia</taxon>
        <taxon>Petromyzontiformes</taxon>
        <taxon>Petromyzontidae</taxon>
        <taxon>Petromyzon</taxon>
    </lineage>
</organism>
<proteinExistence type="predicted"/>
<dbReference type="RefSeq" id="XP_032806200.1">
    <property type="nucleotide sequence ID" value="XM_032950309.1"/>
</dbReference>
<dbReference type="InterPro" id="IPR028928">
    <property type="entry name" value="CC2D2AN-C2"/>
</dbReference>
<evidence type="ECO:0000313" key="8">
    <source>
        <dbReference type="RefSeq" id="XP_032806200.1"/>
    </source>
</evidence>
<evidence type="ECO:0000256" key="1">
    <source>
        <dbReference type="SAM" id="Coils"/>
    </source>
</evidence>
<protein>
    <submittedName>
        <fullName evidence="8">Coiled-coil and C2 domain-containing protein 2A isoform X1</fullName>
    </submittedName>
</protein>
<dbReference type="InterPro" id="IPR056288">
    <property type="entry name" value="CEP76_C"/>
</dbReference>
<dbReference type="Pfam" id="PF17661">
    <property type="entry name" value="DUF5523"/>
    <property type="match status" value="1"/>
</dbReference>
<dbReference type="GO" id="GO:1904491">
    <property type="term" value="P:protein localization to ciliary transition zone"/>
    <property type="evidence" value="ECO:0007669"/>
    <property type="project" value="TreeGrafter"/>
</dbReference>
<feature type="domain" description="CEP76/DRC7 peptidase-like" evidence="6">
    <location>
        <begin position="1381"/>
        <end position="1500"/>
    </location>
</feature>
<sequence>MHFLSEEVRERLRLRLRQKNLQGGGHVASAVNAADTQVQEYVEEETVENLAGKDDEEQVNKLKQTLAARRRQRKSQFVDHVEDLTSKEVVEESSFMKTRPVPSLESTALGMSMRERMREKMIAAKSKAESSLKDEERRASLGSPPEPSRRRKTRLDSQRDDDEDEDDPAAQMKFQNLVSKVKAKCSQSKKAQPVGEAAAPSREESFNFFTATFEAERPPRDRARARTEGSEGAAVTEREAAEQEEASEERPLVAERAGDEEEGEDGDEAEDMEKLILGNLSPWEVLDVVPAEYQSIQKISENEQKMLYIPSAMAVPVSQKMPPDQEVRYLEDEGFYVGQRPMVTLTNQNIMEHRLLKMPGGKDWFGDDGRVLALPDPLKPEATRPLDTEWEARDQGLELVFQKPELQEADTGGVTAPGTCGRCQLDMDVCGVTFLHHALFSREHALASRLSQLYAQYLARQEERRADMLGDKLRALRSAVKNISTNMEVLVPATRKRVQEYTNEIRQTRRLNDIELEKDRNLLKSLLKTWKEIKNLREFQKYTNTQLKLYIRREEKRRQEDESQYEQEIAHEVDEMEQEFQEEFEKRMHEYRLQCDVWKLWRKKQRARLKKKKSKKGQSQGEDDREGLTGEDDEEEGGDAGAEPLDEEPPKPQKPETFDRAAAEQMVREKAARIRRKPGEPLITLELSNTATVTPTNQCPRPEQQRRQALQRYSLFVKVLFNNKEVSRTTSRPLNADFSIHFGQIFNIQIVHWPESIKLLLFETVGVSTVRLAEMFTRLPDLNVVAGNCPLQELEFSSEHHVSFPHEGIGSNVPVTLGVDKESTVTLLTSGKLACSVAWGVGSDGIPLAPALASQHGDGLHSAANQVDAIASIGASALTDVNKLAAWAKESRLDPNDPSNAALMQLITVVTSGEVEVTDYFRLEQLQEEFNFATEEEMSMSRRLHLLQMRSREVPEFRNYRLVPPLDREIPEKVFQEYEKKQREKDIVDTTEQLIRYRAIAAIYMKKIRESVMSRFVLARHHYVLSDLVLEEEMPNIGTLGLGLFKLTEARRPLKPQRKERKRVTAQNLTDGDITLLVNIVRAYDIPMRTMATKQAGTSRARAGRGAQDTFSAGQAHHDNEAFYSQVLVRPFVEVSFQREVRRTTTADGPNPNWNEELVLPFKACNGDYSAAGLNSTRDDIFINMFDEIVYDIQENDREAGNVIHTRVERNWLGSIRIPFTTIYFQSRIDGTFMLDSPPVLLGYSHENEGRWDSMAPPLAAGDATYLTLFITTEPQLIPAEPVREKLTKFDSQEDEKLLRMADAFGAQCQAVFPTRRLATTVADLNGQAVFVCRFIRPIQPPAELLQANPGNLQLTAELLARYVSLIPFIPDSVSFSGVCDLWSTSDQFLELQCGDEEEHAVLLCNFFLAQGIKAWLLLGTAVPEGSTAYVLTQEEGSYNQFVIWNPSTGRSYNQHDHFCPLQSVGCLISADNIWFNIQLYDLPARMNFAVSNASLWKPFFTRSFPIPNLPSVQPAELNHVPPDKTSAMELQARIEKILKERMMEWRPRQPTRWNRHVTAALRDLLPALERGMGRAVEEQHRAELAHTLADYRVSGFPIHMAFTELQRLVEAVYGSGVHSIDLPGTEFALAVYVHPYANHVMSVWVYVASLVRVR</sequence>
<gene>
    <name evidence="8" type="primary">CC2D2A</name>
</gene>
<name>A0AAJ7SV98_PETMA</name>
<feature type="compositionally biased region" description="Acidic residues" evidence="2">
    <location>
        <begin position="621"/>
        <end position="638"/>
    </location>
</feature>
<feature type="domain" description="CC2D2A N-terminal C2" evidence="3">
    <location>
        <begin position="678"/>
        <end position="850"/>
    </location>
</feature>
<dbReference type="Pfam" id="PF15625">
    <property type="entry name" value="CC2D2AN-C2"/>
    <property type="match status" value="1"/>
</dbReference>
<dbReference type="KEGG" id="pmrn:116940460"/>